<dbReference type="AlphaFoldDB" id="A0A951Q9S8"/>
<dbReference type="SUPFAM" id="SSF53756">
    <property type="entry name" value="UDP-Glycosyltransferase/glycogen phosphorylase"/>
    <property type="match status" value="1"/>
</dbReference>
<dbReference type="GO" id="GO:0016757">
    <property type="term" value="F:glycosyltransferase activity"/>
    <property type="evidence" value="ECO:0007669"/>
    <property type="project" value="InterPro"/>
</dbReference>
<dbReference type="CDD" id="cd03801">
    <property type="entry name" value="GT4_PimA-like"/>
    <property type="match status" value="1"/>
</dbReference>
<reference evidence="2" key="1">
    <citation type="submission" date="2021-05" db="EMBL/GenBank/DDBJ databases">
        <authorList>
            <person name="Pietrasiak N."/>
            <person name="Ward R."/>
            <person name="Stajich J.E."/>
            <person name="Kurbessoian T."/>
        </authorList>
    </citation>
    <scope>NUCLEOTIDE SEQUENCE</scope>
    <source>
        <strain evidence="2">UHER 2000/2452</strain>
    </source>
</reference>
<accession>A0A951Q9S8</accession>
<name>A0A951Q9S8_9CYAN</name>
<dbReference type="Pfam" id="PF00534">
    <property type="entry name" value="Glycos_transf_1"/>
    <property type="match status" value="1"/>
</dbReference>
<organism evidence="2 3">
    <name type="scientific">Drouetiella hepatica Uher 2000/2452</name>
    <dbReference type="NCBI Taxonomy" id="904376"/>
    <lineage>
        <taxon>Bacteria</taxon>
        <taxon>Bacillati</taxon>
        <taxon>Cyanobacteriota</taxon>
        <taxon>Cyanophyceae</taxon>
        <taxon>Oculatellales</taxon>
        <taxon>Oculatellaceae</taxon>
        <taxon>Drouetiella</taxon>
    </lineage>
</organism>
<reference evidence="2" key="2">
    <citation type="journal article" date="2022" name="Microbiol. Resour. Announc.">
        <title>Metagenome Sequencing to Explore Phylogenomics of Terrestrial Cyanobacteria.</title>
        <authorList>
            <person name="Ward R.D."/>
            <person name="Stajich J.E."/>
            <person name="Johansen J.R."/>
            <person name="Huntemann M."/>
            <person name="Clum A."/>
            <person name="Foster B."/>
            <person name="Foster B."/>
            <person name="Roux S."/>
            <person name="Palaniappan K."/>
            <person name="Varghese N."/>
            <person name="Mukherjee S."/>
            <person name="Reddy T.B.K."/>
            <person name="Daum C."/>
            <person name="Copeland A."/>
            <person name="Chen I.A."/>
            <person name="Ivanova N.N."/>
            <person name="Kyrpides N.C."/>
            <person name="Shapiro N."/>
            <person name="Eloe-Fadrosh E.A."/>
            <person name="Pietrasiak N."/>
        </authorList>
    </citation>
    <scope>NUCLEOTIDE SEQUENCE</scope>
    <source>
        <strain evidence="2">UHER 2000/2452</strain>
    </source>
</reference>
<gene>
    <name evidence="2" type="ORF">KME15_09215</name>
</gene>
<feature type="domain" description="Glycosyl transferase family 1" evidence="1">
    <location>
        <begin position="201"/>
        <end position="348"/>
    </location>
</feature>
<sequence length="387" mass="43088">MTRIAIISTMQGSPWGGSEELWSAMATVALEDGHSVITSTFRWPAIAPHILQLQQRGAKLLFQPRPKPGVLGRIMSQFNISFNKLFRFQPDVLIINQGATYDPLIMKLGNLFSLLYNRSIPYIVICHRNEDSYIPSDAVRAKAIQFFENAASVLFVAEHNLRTTERQLARKLSNAQVVRNPVNLITVGAIDWPILETVNFANVARLDVVSKGQDSLFEALSGVIWQTRNWQLNLYGGGNSEYLQTLAYHYGIGDRVKFHGHVQDVRKIWSTNHCLILPSKREGTPISLVEAMLCGRPAIVTDVGGNIEWVEEALTGFIAEAPTVRSLTSTLERAWQAQSIWETMGTQAHKVALSKFDRDPGRTLLKIVLSAALQQAAPLSSESVLKN</sequence>
<dbReference type="EMBL" id="JAHHHD010000007">
    <property type="protein sequence ID" value="MBW4658843.1"/>
    <property type="molecule type" value="Genomic_DNA"/>
</dbReference>
<dbReference type="Gene3D" id="3.40.50.2000">
    <property type="entry name" value="Glycogen Phosphorylase B"/>
    <property type="match status" value="2"/>
</dbReference>
<proteinExistence type="predicted"/>
<dbReference type="Proteomes" id="UP000757435">
    <property type="component" value="Unassembled WGS sequence"/>
</dbReference>
<evidence type="ECO:0000259" key="1">
    <source>
        <dbReference type="Pfam" id="PF00534"/>
    </source>
</evidence>
<evidence type="ECO:0000313" key="3">
    <source>
        <dbReference type="Proteomes" id="UP000757435"/>
    </source>
</evidence>
<protein>
    <submittedName>
        <fullName evidence="2">Glycosyltransferase family 4 protein</fullName>
    </submittedName>
</protein>
<dbReference type="PANTHER" id="PTHR12526:SF630">
    <property type="entry name" value="GLYCOSYLTRANSFERASE"/>
    <property type="match status" value="1"/>
</dbReference>
<comment type="caution">
    <text evidence="2">The sequence shown here is derived from an EMBL/GenBank/DDBJ whole genome shotgun (WGS) entry which is preliminary data.</text>
</comment>
<dbReference type="PANTHER" id="PTHR12526">
    <property type="entry name" value="GLYCOSYLTRANSFERASE"/>
    <property type="match status" value="1"/>
</dbReference>
<dbReference type="InterPro" id="IPR001296">
    <property type="entry name" value="Glyco_trans_1"/>
</dbReference>
<evidence type="ECO:0000313" key="2">
    <source>
        <dbReference type="EMBL" id="MBW4658843.1"/>
    </source>
</evidence>